<name>A0A1B6VP11_9PROT</name>
<evidence type="ECO:0000256" key="5">
    <source>
        <dbReference type="ARBA" id="ARBA00022763"/>
    </source>
</evidence>
<dbReference type="SMART" id="SM01232">
    <property type="entry name" value="H2TH"/>
    <property type="match status" value="1"/>
</dbReference>
<dbReference type="RefSeq" id="WP_064273221.1">
    <property type="nucleotide sequence ID" value="NZ_LUTU01000004.1"/>
</dbReference>
<dbReference type="Pfam" id="PF06831">
    <property type="entry name" value="H2TH"/>
    <property type="match status" value="1"/>
</dbReference>
<evidence type="ECO:0000256" key="6">
    <source>
        <dbReference type="ARBA" id="ARBA00022771"/>
    </source>
</evidence>
<dbReference type="Pfam" id="PF01149">
    <property type="entry name" value="Fapy_DNA_glyco"/>
    <property type="match status" value="1"/>
</dbReference>
<keyword evidence="10 15" id="KW-0234">DNA repair</keyword>
<protein>
    <recommendedName>
        <fullName evidence="15">Formamidopyrimidine-DNA glycosylase</fullName>
        <shortName evidence="15">Fapy-DNA glycosylase</shortName>
        <ecNumber evidence="15">3.2.2.23</ecNumber>
    </recommendedName>
    <alternativeName>
        <fullName evidence="15">DNA-(apurinic or apyrimidinic site) lyase MutM</fullName>
        <shortName evidence="15">AP lyase MutM</shortName>
        <ecNumber evidence="15">4.2.99.18</ecNumber>
    </alternativeName>
</protein>
<comment type="similarity">
    <text evidence="2 15">Belongs to the FPG family.</text>
</comment>
<feature type="domain" description="FPG-type" evidence="16">
    <location>
        <begin position="241"/>
        <end position="277"/>
    </location>
</feature>
<organism evidence="18 19">
    <name type="scientific">Gluconobacter cerinus</name>
    <dbReference type="NCBI Taxonomy" id="38307"/>
    <lineage>
        <taxon>Bacteria</taxon>
        <taxon>Pseudomonadati</taxon>
        <taxon>Pseudomonadota</taxon>
        <taxon>Alphaproteobacteria</taxon>
        <taxon>Acetobacterales</taxon>
        <taxon>Acetobacteraceae</taxon>
        <taxon>Gluconobacter</taxon>
    </lineage>
</organism>
<dbReference type="InterPro" id="IPR020629">
    <property type="entry name" value="FPG_Glyclase"/>
</dbReference>
<dbReference type="Gene3D" id="1.10.8.50">
    <property type="match status" value="1"/>
</dbReference>
<dbReference type="PANTHER" id="PTHR22993:SF9">
    <property type="entry name" value="FORMAMIDOPYRIMIDINE-DNA GLYCOSYLASE"/>
    <property type="match status" value="1"/>
</dbReference>
<dbReference type="InterPro" id="IPR010979">
    <property type="entry name" value="Ribosomal_uS13-like_H2TH"/>
</dbReference>
<dbReference type="GO" id="GO:0008270">
    <property type="term" value="F:zinc ion binding"/>
    <property type="evidence" value="ECO:0007669"/>
    <property type="project" value="UniProtKB-UniRule"/>
</dbReference>
<dbReference type="HAMAP" id="MF_00103">
    <property type="entry name" value="Fapy_DNA_glycosyl"/>
    <property type="match status" value="1"/>
</dbReference>
<dbReference type="EMBL" id="LUTU01000004">
    <property type="protein sequence ID" value="OAJ68961.1"/>
    <property type="molecule type" value="Genomic_DNA"/>
</dbReference>
<keyword evidence="6 15" id="KW-0863">Zinc-finger</keyword>
<feature type="active site" description="Proton donor; for delta-elimination activity" evidence="15">
    <location>
        <position position="267"/>
    </location>
</feature>
<dbReference type="FunFam" id="1.10.8.50:FF:000003">
    <property type="entry name" value="Formamidopyrimidine-DNA glycosylase"/>
    <property type="match status" value="1"/>
</dbReference>
<keyword evidence="9 15" id="KW-0238">DNA-binding</keyword>
<dbReference type="SUPFAM" id="SSF81624">
    <property type="entry name" value="N-terminal domain of MutM-like DNA repair proteins"/>
    <property type="match status" value="1"/>
</dbReference>
<dbReference type="PROSITE" id="PS51066">
    <property type="entry name" value="ZF_FPG_2"/>
    <property type="match status" value="1"/>
</dbReference>
<dbReference type="SMART" id="SM00898">
    <property type="entry name" value="Fapy_DNA_glyco"/>
    <property type="match status" value="1"/>
</dbReference>
<dbReference type="InterPro" id="IPR010663">
    <property type="entry name" value="Znf_FPG/IleRS"/>
</dbReference>
<evidence type="ECO:0000256" key="3">
    <source>
        <dbReference type="ARBA" id="ARBA00011245"/>
    </source>
</evidence>
<evidence type="ECO:0000256" key="8">
    <source>
        <dbReference type="ARBA" id="ARBA00022833"/>
    </source>
</evidence>
<evidence type="ECO:0000256" key="9">
    <source>
        <dbReference type="ARBA" id="ARBA00023125"/>
    </source>
</evidence>
<dbReference type="AlphaFoldDB" id="A0A1B6VP11"/>
<dbReference type="OrthoDB" id="9800855at2"/>
<dbReference type="EC" id="4.2.99.18" evidence="15"/>
<comment type="caution">
    <text evidence="18">The sequence shown here is derived from an EMBL/GenBank/DDBJ whole genome shotgun (WGS) entry which is preliminary data.</text>
</comment>
<evidence type="ECO:0000256" key="13">
    <source>
        <dbReference type="ARBA" id="ARBA00023295"/>
    </source>
</evidence>
<dbReference type="Gene3D" id="3.20.190.10">
    <property type="entry name" value="MutM-like, N-terminal"/>
    <property type="match status" value="1"/>
</dbReference>
<dbReference type="GO" id="GO:0003684">
    <property type="term" value="F:damaged DNA binding"/>
    <property type="evidence" value="ECO:0007669"/>
    <property type="project" value="InterPro"/>
</dbReference>
<gene>
    <name evidence="15" type="primary">mutM</name>
    <name evidence="15" type="synonym">fpg</name>
    <name evidence="18" type="ORF">A0123_00530</name>
</gene>
<feature type="domain" description="Formamidopyrimidine-DNA glycosylase catalytic" evidence="17">
    <location>
        <begin position="2"/>
        <end position="116"/>
    </location>
</feature>
<dbReference type="InterPro" id="IPR035937">
    <property type="entry name" value="FPG_N"/>
</dbReference>
<dbReference type="PROSITE" id="PS51068">
    <property type="entry name" value="FPG_CAT"/>
    <property type="match status" value="1"/>
</dbReference>
<reference evidence="18 19" key="1">
    <citation type="submission" date="2016-03" db="EMBL/GenBank/DDBJ databases">
        <title>Draft genome sequence of Gluconobacter cerinus strain CECT 9110.</title>
        <authorList>
            <person name="Sainz F."/>
            <person name="Mas A."/>
            <person name="Torija M.J."/>
        </authorList>
    </citation>
    <scope>NUCLEOTIDE SEQUENCE [LARGE SCALE GENOMIC DNA]</scope>
    <source>
        <strain evidence="18 19">CECT 9110</strain>
    </source>
</reference>
<evidence type="ECO:0000313" key="19">
    <source>
        <dbReference type="Proteomes" id="UP000077786"/>
    </source>
</evidence>
<comment type="subunit">
    <text evidence="3 15">Monomer.</text>
</comment>
<evidence type="ECO:0000259" key="16">
    <source>
        <dbReference type="PROSITE" id="PS51066"/>
    </source>
</evidence>
<dbReference type="NCBIfam" id="TIGR00577">
    <property type="entry name" value="fpg"/>
    <property type="match status" value="1"/>
</dbReference>
<evidence type="ECO:0000256" key="1">
    <source>
        <dbReference type="ARBA" id="ARBA00001668"/>
    </source>
</evidence>
<comment type="function">
    <text evidence="15">Involved in base excision repair of DNA damaged by oxidation or by mutagenic agents. Acts as DNA glycosylase that recognizes and removes damaged bases. Has a preference for oxidized purines, such as 7,8-dihydro-8-oxoguanine (8-oxoG). Has AP (apurinic/apyrimidinic) lyase activity and introduces nicks in the DNA strand. Cleaves the DNA backbone by beta-delta elimination to generate a single-strand break at the site of the removed base with both 3'- and 5'-phosphates.</text>
</comment>
<dbReference type="SUPFAM" id="SSF46946">
    <property type="entry name" value="S13-like H2TH domain"/>
    <property type="match status" value="1"/>
</dbReference>
<dbReference type="EC" id="3.2.2.23" evidence="15"/>
<feature type="binding site" evidence="15">
    <location>
        <position position="94"/>
    </location>
    <ligand>
        <name>DNA</name>
        <dbReference type="ChEBI" id="CHEBI:16991"/>
    </ligand>
</feature>
<feature type="active site" description="Proton donor" evidence="15">
    <location>
        <position position="3"/>
    </location>
</feature>
<evidence type="ECO:0000256" key="15">
    <source>
        <dbReference type="HAMAP-Rule" id="MF_00103"/>
    </source>
</evidence>
<comment type="catalytic activity">
    <reaction evidence="14 15">
        <text>2'-deoxyribonucleotide-(2'-deoxyribose 5'-phosphate)-2'-deoxyribonucleotide-DNA = a 3'-end 2'-deoxyribonucleotide-(2,3-dehydro-2,3-deoxyribose 5'-phosphate)-DNA + a 5'-end 5'-phospho-2'-deoxyribonucleoside-DNA + H(+)</text>
        <dbReference type="Rhea" id="RHEA:66592"/>
        <dbReference type="Rhea" id="RHEA-COMP:13180"/>
        <dbReference type="Rhea" id="RHEA-COMP:16897"/>
        <dbReference type="Rhea" id="RHEA-COMP:17067"/>
        <dbReference type="ChEBI" id="CHEBI:15378"/>
        <dbReference type="ChEBI" id="CHEBI:136412"/>
        <dbReference type="ChEBI" id="CHEBI:157695"/>
        <dbReference type="ChEBI" id="CHEBI:167181"/>
        <dbReference type="EC" id="4.2.99.18"/>
    </reaction>
</comment>
<comment type="catalytic activity">
    <reaction evidence="1 15">
        <text>Hydrolysis of DNA containing ring-opened 7-methylguanine residues, releasing 2,6-diamino-4-hydroxy-5-(N-methyl)formamidopyrimidine.</text>
        <dbReference type="EC" id="3.2.2.23"/>
    </reaction>
</comment>
<feature type="active site" description="Proton donor; for beta-elimination activity" evidence="15">
    <location>
        <position position="58"/>
    </location>
</feature>
<proteinExistence type="inferred from homology"/>
<evidence type="ECO:0000256" key="2">
    <source>
        <dbReference type="ARBA" id="ARBA00009409"/>
    </source>
</evidence>
<keyword evidence="11 15" id="KW-0456">Lyase</keyword>
<feature type="binding site" evidence="15">
    <location>
        <position position="156"/>
    </location>
    <ligand>
        <name>DNA</name>
        <dbReference type="ChEBI" id="CHEBI:16991"/>
    </ligand>
</feature>
<evidence type="ECO:0000256" key="14">
    <source>
        <dbReference type="ARBA" id="ARBA00044632"/>
    </source>
</evidence>
<dbReference type="SUPFAM" id="SSF57716">
    <property type="entry name" value="Glucocorticoid receptor-like (DNA-binding domain)"/>
    <property type="match status" value="1"/>
</dbReference>
<evidence type="ECO:0000313" key="18">
    <source>
        <dbReference type="EMBL" id="OAJ68961.1"/>
    </source>
</evidence>
<evidence type="ECO:0000256" key="10">
    <source>
        <dbReference type="ARBA" id="ARBA00023204"/>
    </source>
</evidence>
<keyword evidence="8 15" id="KW-0862">Zinc</keyword>
<comment type="cofactor">
    <cofactor evidence="15">
        <name>Zn(2+)</name>
        <dbReference type="ChEBI" id="CHEBI:29105"/>
    </cofactor>
    <text evidence="15">Binds 1 zinc ion per subunit.</text>
</comment>
<keyword evidence="13 15" id="KW-0326">Glycosidase</keyword>
<keyword evidence="12 15" id="KW-0511">Multifunctional enzyme</keyword>
<dbReference type="GO" id="GO:0140078">
    <property type="term" value="F:class I DNA-(apurinic or apyrimidinic site) endonuclease activity"/>
    <property type="evidence" value="ECO:0007669"/>
    <property type="project" value="UniProtKB-EC"/>
</dbReference>
<dbReference type="PANTHER" id="PTHR22993">
    <property type="entry name" value="FORMAMIDOPYRIMIDINE-DNA GLYCOSYLASE"/>
    <property type="match status" value="1"/>
</dbReference>
<keyword evidence="7 15" id="KW-0378">Hydrolase</keyword>
<sequence length="277" mass="30658">MPELPEVETVMCGFQDAFQGQRIRHVTVNRPDLRWPFPLDLRERLEGQTVLSFHRRAKYILMRVENGWSMMLHLGMSGRLLLGQSGMNTTPPKHEHLVLQTENGARAGLVDPRRFGMVDVVPTHQENAHRLLSGLGIEPLSANMTGTYLHTVMQGRRTPIKTALLDQKLIVGLGNIYVCEALFRSHIHPARAATTLTEAEADSLANAIRTVLDEAIASGGSSLRDYVQADGTKGGFQDLHLVYGREGEACRHCGAGFTISRITQAGRSTFFCANCQK</sequence>
<evidence type="ECO:0000256" key="12">
    <source>
        <dbReference type="ARBA" id="ARBA00023268"/>
    </source>
</evidence>
<keyword evidence="5 15" id="KW-0227">DNA damage</keyword>
<evidence type="ECO:0000256" key="11">
    <source>
        <dbReference type="ARBA" id="ARBA00023239"/>
    </source>
</evidence>
<evidence type="ECO:0000256" key="7">
    <source>
        <dbReference type="ARBA" id="ARBA00022801"/>
    </source>
</evidence>
<feature type="binding site" evidence="15">
    <location>
        <position position="113"/>
    </location>
    <ligand>
        <name>DNA</name>
        <dbReference type="ChEBI" id="CHEBI:16991"/>
    </ligand>
</feature>
<dbReference type="InterPro" id="IPR000214">
    <property type="entry name" value="Znf_DNA_glyclase/AP_lyase"/>
</dbReference>
<dbReference type="PATRIC" id="fig|38307.3.peg.545"/>
<feature type="active site" description="Schiff-base intermediate with DNA" evidence="15">
    <location>
        <position position="2"/>
    </location>
</feature>
<accession>A0A1B6VP11</accession>
<evidence type="ECO:0000259" key="17">
    <source>
        <dbReference type="PROSITE" id="PS51068"/>
    </source>
</evidence>
<dbReference type="InterPro" id="IPR012319">
    <property type="entry name" value="FPG_cat"/>
</dbReference>
<dbReference type="InterPro" id="IPR015886">
    <property type="entry name" value="H2TH_FPG"/>
</dbReference>
<dbReference type="CDD" id="cd08966">
    <property type="entry name" value="EcFpg-like_N"/>
    <property type="match status" value="1"/>
</dbReference>
<dbReference type="Proteomes" id="UP000077786">
    <property type="component" value="Unassembled WGS sequence"/>
</dbReference>
<dbReference type="NCBIfam" id="NF002211">
    <property type="entry name" value="PRK01103.1"/>
    <property type="match status" value="1"/>
</dbReference>
<dbReference type="Pfam" id="PF06827">
    <property type="entry name" value="zf-FPG_IleRS"/>
    <property type="match status" value="1"/>
</dbReference>
<evidence type="ECO:0000256" key="4">
    <source>
        <dbReference type="ARBA" id="ARBA00022723"/>
    </source>
</evidence>
<dbReference type="GO" id="GO:0006284">
    <property type="term" value="P:base-excision repair"/>
    <property type="evidence" value="ECO:0007669"/>
    <property type="project" value="InterPro"/>
</dbReference>
<keyword evidence="4 15" id="KW-0479">Metal-binding</keyword>
<dbReference type="GO" id="GO:0034039">
    <property type="term" value="F:8-oxo-7,8-dihydroguanine DNA N-glycosylase activity"/>
    <property type="evidence" value="ECO:0007669"/>
    <property type="project" value="TreeGrafter"/>
</dbReference>